<comment type="similarity">
    <text evidence="1">Belongs to the peptidase C48 family.</text>
</comment>
<name>A0A835LLJ0_9MAGN</name>
<dbReference type="GO" id="GO:0008234">
    <property type="term" value="F:cysteine-type peptidase activity"/>
    <property type="evidence" value="ECO:0007669"/>
    <property type="project" value="UniProtKB-KW"/>
</dbReference>
<dbReference type="AlphaFoldDB" id="A0A835LLJ0"/>
<dbReference type="Gene3D" id="3.30.310.130">
    <property type="entry name" value="Ubiquitin-related"/>
    <property type="match status" value="1"/>
</dbReference>
<evidence type="ECO:0000313" key="7">
    <source>
        <dbReference type="EMBL" id="KAF9600068.1"/>
    </source>
</evidence>
<evidence type="ECO:0000259" key="6">
    <source>
        <dbReference type="PROSITE" id="PS50600"/>
    </source>
</evidence>
<dbReference type="GO" id="GO:0006508">
    <property type="term" value="P:proteolysis"/>
    <property type="evidence" value="ECO:0007669"/>
    <property type="project" value="UniProtKB-KW"/>
</dbReference>
<evidence type="ECO:0000256" key="3">
    <source>
        <dbReference type="ARBA" id="ARBA00022801"/>
    </source>
</evidence>
<feature type="compositionally biased region" description="Polar residues" evidence="5">
    <location>
        <begin position="367"/>
        <end position="376"/>
    </location>
</feature>
<keyword evidence="8" id="KW-1185">Reference proteome</keyword>
<feature type="domain" description="Ubiquitin-like protease family profile" evidence="6">
    <location>
        <begin position="44"/>
        <end position="233"/>
    </location>
</feature>
<dbReference type="GO" id="GO:0016926">
    <property type="term" value="P:protein desumoylation"/>
    <property type="evidence" value="ECO:0007669"/>
    <property type="project" value="UniProtKB-ARBA"/>
</dbReference>
<dbReference type="OrthoDB" id="1939479at2759"/>
<evidence type="ECO:0000256" key="4">
    <source>
        <dbReference type="ARBA" id="ARBA00022807"/>
    </source>
</evidence>
<accession>A0A835LLJ0</accession>
<dbReference type="Gene3D" id="1.10.418.20">
    <property type="match status" value="1"/>
</dbReference>
<evidence type="ECO:0000256" key="2">
    <source>
        <dbReference type="ARBA" id="ARBA00022670"/>
    </source>
</evidence>
<evidence type="ECO:0000256" key="1">
    <source>
        <dbReference type="ARBA" id="ARBA00005234"/>
    </source>
</evidence>
<comment type="caution">
    <text evidence="7">The sequence shown here is derived from an EMBL/GenBank/DDBJ whole genome shotgun (WGS) entry which is preliminary data.</text>
</comment>
<dbReference type="PANTHER" id="PTHR46915:SF6">
    <property type="entry name" value="CYSTEINE PROTEINASES SUPERFAMILY PROTEIN"/>
    <property type="match status" value="1"/>
</dbReference>
<proteinExistence type="inferred from homology"/>
<feature type="region of interest" description="Disordered" evidence="5">
    <location>
        <begin position="354"/>
        <end position="376"/>
    </location>
</feature>
<evidence type="ECO:0000313" key="8">
    <source>
        <dbReference type="Proteomes" id="UP000631114"/>
    </source>
</evidence>
<feature type="region of interest" description="Disordered" evidence="5">
    <location>
        <begin position="27"/>
        <end position="57"/>
    </location>
</feature>
<keyword evidence="2" id="KW-0645">Protease</keyword>
<dbReference type="EMBL" id="JADFTS010000006">
    <property type="protein sequence ID" value="KAF9600068.1"/>
    <property type="molecule type" value="Genomic_DNA"/>
</dbReference>
<sequence length="376" mass="43285">MDIASRKIGKNHRNKVDAVMQNVRRRTSNRIGDRRTRTRSSSSIHILNEDDDNDDNEVKANGEVDNPVYVQRGKLGSNQFDDYFEKMWKTFPTERRNNFTYFGCLWFDLYQKQGLKEKVLNWIKKKNIRSTKYVFVPIVCWGHWRLLILCNFGECLLPNCKRQCMLLLDSLAEADPKKLEPTIRKFITDIYIGEGMARTEVSGAKIPFVVPKVPQQKNDEDCGIYVLYYIYLFMESAPEDFNISEGYPYFMKENWFNIEGLESFRKDFCTSTALMGFEEDIMEVVASSSSKETRSAEGASQIQCSCRVSEKGECSFEIVLEIENGDKGADNVFFVDERLNIILKDDTLEGFLSDPEQGDTVRAKGNDATSLSGHVY</sequence>
<evidence type="ECO:0000256" key="5">
    <source>
        <dbReference type="SAM" id="MobiDB-lite"/>
    </source>
</evidence>
<keyword evidence="4" id="KW-0788">Thiol protease</keyword>
<dbReference type="Pfam" id="PF02902">
    <property type="entry name" value="Peptidase_C48"/>
    <property type="match status" value="1"/>
</dbReference>
<protein>
    <recommendedName>
        <fullName evidence="6">Ubiquitin-like protease family profile domain-containing protein</fullName>
    </recommendedName>
</protein>
<dbReference type="PROSITE" id="PS50600">
    <property type="entry name" value="ULP_PROTEASE"/>
    <property type="match status" value="1"/>
</dbReference>
<dbReference type="Proteomes" id="UP000631114">
    <property type="component" value="Unassembled WGS sequence"/>
</dbReference>
<dbReference type="PANTHER" id="PTHR46915">
    <property type="entry name" value="UBIQUITIN-LIKE PROTEASE 4-RELATED"/>
    <property type="match status" value="1"/>
</dbReference>
<dbReference type="SUPFAM" id="SSF54001">
    <property type="entry name" value="Cysteine proteinases"/>
    <property type="match status" value="1"/>
</dbReference>
<keyword evidence="3" id="KW-0378">Hydrolase</keyword>
<dbReference type="InterPro" id="IPR038765">
    <property type="entry name" value="Papain-like_cys_pep_sf"/>
</dbReference>
<reference evidence="7 8" key="1">
    <citation type="submission" date="2020-10" db="EMBL/GenBank/DDBJ databases">
        <title>The Coptis chinensis genome and diversification of protoberbering-type alkaloids.</title>
        <authorList>
            <person name="Wang B."/>
            <person name="Shu S."/>
            <person name="Song C."/>
            <person name="Liu Y."/>
        </authorList>
    </citation>
    <scope>NUCLEOTIDE SEQUENCE [LARGE SCALE GENOMIC DNA]</scope>
    <source>
        <strain evidence="7">HL-2020</strain>
        <tissue evidence="7">Leaf</tissue>
    </source>
</reference>
<gene>
    <name evidence="7" type="ORF">IFM89_002541</name>
</gene>
<dbReference type="InterPro" id="IPR003653">
    <property type="entry name" value="Peptidase_C48_C"/>
</dbReference>
<organism evidence="7 8">
    <name type="scientific">Coptis chinensis</name>
    <dbReference type="NCBI Taxonomy" id="261450"/>
    <lineage>
        <taxon>Eukaryota</taxon>
        <taxon>Viridiplantae</taxon>
        <taxon>Streptophyta</taxon>
        <taxon>Embryophyta</taxon>
        <taxon>Tracheophyta</taxon>
        <taxon>Spermatophyta</taxon>
        <taxon>Magnoliopsida</taxon>
        <taxon>Ranunculales</taxon>
        <taxon>Ranunculaceae</taxon>
        <taxon>Coptidoideae</taxon>
        <taxon>Coptis</taxon>
    </lineage>
</organism>